<dbReference type="PROSITE" id="PS00455">
    <property type="entry name" value="AMP_BINDING"/>
    <property type="match status" value="1"/>
</dbReference>
<dbReference type="Pfam" id="PF13193">
    <property type="entry name" value="AMP-binding_C"/>
    <property type="match status" value="1"/>
</dbReference>
<dbReference type="Gene3D" id="3.30.300.30">
    <property type="match status" value="1"/>
</dbReference>
<evidence type="ECO:0000256" key="1">
    <source>
        <dbReference type="ARBA" id="ARBA00006432"/>
    </source>
</evidence>
<keyword evidence="2" id="KW-0436">Ligase</keyword>
<name>A0ABU4WZ53_9HYPH</name>
<dbReference type="Pfam" id="PF00501">
    <property type="entry name" value="AMP-binding"/>
    <property type="match status" value="1"/>
</dbReference>
<feature type="domain" description="AMP-binding enzyme C-terminal" evidence="4">
    <location>
        <begin position="417"/>
        <end position="488"/>
    </location>
</feature>
<dbReference type="Gene3D" id="3.40.50.12780">
    <property type="entry name" value="N-terminal domain of ligase-like"/>
    <property type="match status" value="1"/>
</dbReference>
<organism evidence="5 6">
    <name type="scientific">Mesorhizobium australafricanum</name>
    <dbReference type="NCBI Taxonomy" id="3072311"/>
    <lineage>
        <taxon>Bacteria</taxon>
        <taxon>Pseudomonadati</taxon>
        <taxon>Pseudomonadota</taxon>
        <taxon>Alphaproteobacteria</taxon>
        <taxon>Hyphomicrobiales</taxon>
        <taxon>Phyllobacteriaceae</taxon>
        <taxon>Mesorhizobium</taxon>
    </lineage>
</organism>
<protein>
    <submittedName>
        <fullName evidence="5">AMP-binding protein</fullName>
    </submittedName>
</protein>
<dbReference type="PANTHER" id="PTHR43201">
    <property type="entry name" value="ACYL-COA SYNTHETASE"/>
    <property type="match status" value="1"/>
</dbReference>
<dbReference type="InterPro" id="IPR025110">
    <property type="entry name" value="AMP-bd_C"/>
</dbReference>
<dbReference type="RefSeq" id="WP_320214187.1">
    <property type="nucleotide sequence ID" value="NZ_JAVIIS010000013.1"/>
</dbReference>
<dbReference type="Proteomes" id="UP001272097">
    <property type="component" value="Unassembled WGS sequence"/>
</dbReference>
<sequence>MNIALWLVRTAENHPDLPAVAHGTETVSNYRELGQTVAQLASSLANRLEVRPGDRVAIAAKNVPDYVAALHAIWHAGAVAVPLNAKLHAQEIAYAIEHSGACVVFASKGLDTDIADVGIAGVKHLITLGSPAFADLIESEPMPLVPRAAANLAWLFYTSGTTGRPKGACLSHGNLAAMSLAYLAEVDPTSPGDSIVHAAPMSHGSGLYMMAHVLRGAVNVVPLSGGFEAEEIFSLARHWGRMSLFAAPTMVKRMVAQASGADVTAFRTVVYGGGPMYVEDAIAALDMFGPRLAQIYGQGETPMTITTLDRSVIDNRADPNWRAALGSVGRPFGIVEVIVVDEDGNTVAAGQTGEIVVRGPTVMSGYWNDETATAKALKGGWLHTGDLGVFDANGYLTLKDRSKDVIISGGTNIYPREVEEVLLAHAGVKEVSVIGRPDPEWGEVVVAYVVGDAATADLDALCLGSIARFKRPKHYIFIDALPKNNYGKVVKTELRMRDADAARTLQRG</sequence>
<comment type="caution">
    <text evidence="5">The sequence shown here is derived from an EMBL/GenBank/DDBJ whole genome shotgun (WGS) entry which is preliminary data.</text>
</comment>
<dbReference type="InterPro" id="IPR000873">
    <property type="entry name" value="AMP-dep_synth/lig_dom"/>
</dbReference>
<comment type="similarity">
    <text evidence="1">Belongs to the ATP-dependent AMP-binding enzyme family.</text>
</comment>
<reference evidence="5 6" key="1">
    <citation type="submission" date="2023-08" db="EMBL/GenBank/DDBJ databases">
        <title>Implementing the SeqCode for naming new Mesorhizobium species isolated from Vachellia karroo root nodules.</title>
        <authorList>
            <person name="Van Lill M."/>
        </authorList>
    </citation>
    <scope>NUCLEOTIDE SEQUENCE [LARGE SCALE GENOMIC DNA]</scope>
    <source>
        <strain evidence="5 6">VK3E</strain>
    </source>
</reference>
<dbReference type="InterPro" id="IPR045851">
    <property type="entry name" value="AMP-bd_C_sf"/>
</dbReference>
<evidence type="ECO:0000313" key="6">
    <source>
        <dbReference type="Proteomes" id="UP001272097"/>
    </source>
</evidence>
<dbReference type="SUPFAM" id="SSF56801">
    <property type="entry name" value="Acetyl-CoA synthetase-like"/>
    <property type="match status" value="1"/>
</dbReference>
<proteinExistence type="inferred from homology"/>
<accession>A0ABU4WZ53</accession>
<evidence type="ECO:0000256" key="2">
    <source>
        <dbReference type="ARBA" id="ARBA00022598"/>
    </source>
</evidence>
<feature type="domain" description="AMP-dependent synthetase/ligase" evidence="3">
    <location>
        <begin position="9"/>
        <end position="367"/>
    </location>
</feature>
<dbReference type="EMBL" id="JAVIIS010000013">
    <property type="protein sequence ID" value="MDX8440270.1"/>
    <property type="molecule type" value="Genomic_DNA"/>
</dbReference>
<dbReference type="InterPro" id="IPR020845">
    <property type="entry name" value="AMP-binding_CS"/>
</dbReference>
<evidence type="ECO:0000313" key="5">
    <source>
        <dbReference type="EMBL" id="MDX8440270.1"/>
    </source>
</evidence>
<dbReference type="InterPro" id="IPR042099">
    <property type="entry name" value="ANL_N_sf"/>
</dbReference>
<dbReference type="PANTHER" id="PTHR43201:SF5">
    <property type="entry name" value="MEDIUM-CHAIN ACYL-COA LIGASE ACSF2, MITOCHONDRIAL"/>
    <property type="match status" value="1"/>
</dbReference>
<evidence type="ECO:0000259" key="3">
    <source>
        <dbReference type="Pfam" id="PF00501"/>
    </source>
</evidence>
<gene>
    <name evidence="5" type="ORF">RFM51_11770</name>
</gene>
<keyword evidence="6" id="KW-1185">Reference proteome</keyword>
<evidence type="ECO:0000259" key="4">
    <source>
        <dbReference type="Pfam" id="PF13193"/>
    </source>
</evidence>